<dbReference type="FunCoup" id="D3BK41">
    <property type="interactions" value="32"/>
</dbReference>
<dbReference type="STRING" id="670386.D3BK41"/>
<feature type="compositionally biased region" description="Basic residues" evidence="2">
    <location>
        <begin position="453"/>
        <end position="468"/>
    </location>
</feature>
<evidence type="ECO:0000256" key="2">
    <source>
        <dbReference type="SAM" id="MobiDB-lite"/>
    </source>
</evidence>
<dbReference type="OMA" id="HHHFHFP"/>
<feature type="compositionally biased region" description="Low complexity" evidence="2">
    <location>
        <begin position="424"/>
        <end position="436"/>
    </location>
</feature>
<dbReference type="GO" id="GO:0043539">
    <property type="term" value="F:protein serine/threonine kinase activator activity"/>
    <property type="evidence" value="ECO:0007669"/>
    <property type="project" value="InterPro"/>
</dbReference>
<evidence type="ECO:0000313" key="5">
    <source>
        <dbReference type="Proteomes" id="UP000001396"/>
    </source>
</evidence>
<feature type="region of interest" description="Disordered" evidence="2">
    <location>
        <begin position="382"/>
        <end position="524"/>
    </location>
</feature>
<feature type="region of interest" description="Disordered" evidence="2">
    <location>
        <begin position="339"/>
        <end position="364"/>
    </location>
</feature>
<dbReference type="InterPro" id="IPR047173">
    <property type="entry name" value="STRAD_A/B-like"/>
</dbReference>
<dbReference type="InterPro" id="IPR000719">
    <property type="entry name" value="Prot_kinase_dom"/>
</dbReference>
<organism evidence="4 5">
    <name type="scientific">Heterostelium pallidum (strain ATCC 26659 / Pp 5 / PN500)</name>
    <name type="common">Cellular slime mold</name>
    <name type="synonym">Polysphondylium pallidum</name>
    <dbReference type="NCBI Taxonomy" id="670386"/>
    <lineage>
        <taxon>Eukaryota</taxon>
        <taxon>Amoebozoa</taxon>
        <taxon>Evosea</taxon>
        <taxon>Eumycetozoa</taxon>
        <taxon>Dictyostelia</taxon>
        <taxon>Acytosteliales</taxon>
        <taxon>Acytosteliaceae</taxon>
        <taxon>Heterostelium</taxon>
    </lineage>
</organism>
<dbReference type="GO" id="GO:0005524">
    <property type="term" value="F:ATP binding"/>
    <property type="evidence" value="ECO:0007669"/>
    <property type="project" value="InterPro"/>
</dbReference>
<proteinExistence type="inferred from homology"/>
<sequence>MCEQNNISNIFLSQVKSLPANYITGLRRKSIIQELERLDNAHVGKEFPARPEDYTLLEAIGEGTEGTVWKAICNTLKCNVAIKIVDLEKSSPECIDDVLREVAVMNENNHPNLVQYHTSFLVDSSLWLVMDYLGGGSLADIIKDKFPNGLPEILAVSVLKASLKGLESLHAHQRIHRDFKSDNILIGNEGQIEVADFGVTAILEKNNYNYRKTVVGTPCWMAPEIITEKGYNQSVDIWSFGITAIELIRGKPPNCELPPNKVFMSLLFNSPPSLQAEVDKGIISQYYKDMVDRCLQKDPAKRPSAAKLLDHKAFRNAKKSEYVVEHLLSGLTPCEDRFRKSHGPYSQPSSASNSPVNSRSSSPDYFIENRDVNLVRSAGAEYGSNHRSEDRPAGILKSNSDLELKDKMIPRVSSHPTELHRLDSNLSNSSGKSSPSHSPPNEERKMASPGVKEHRRSSIFSHFRRHSITKIFGSPKDSPKDSHQHQHENKHEKTPSPPNQQHHHHFHFPFSRHHHKDVHEVANS</sequence>
<evidence type="ECO:0000256" key="1">
    <source>
        <dbReference type="ARBA" id="ARBA00008874"/>
    </source>
</evidence>
<reference evidence="4 5" key="1">
    <citation type="journal article" date="2011" name="Genome Res.">
        <title>Phylogeny-wide analysis of social amoeba genomes highlights ancient origins for complex intercellular communication.</title>
        <authorList>
            <person name="Heidel A.J."/>
            <person name="Lawal H.M."/>
            <person name="Felder M."/>
            <person name="Schilde C."/>
            <person name="Helps N.R."/>
            <person name="Tunggal B."/>
            <person name="Rivero F."/>
            <person name="John U."/>
            <person name="Schleicher M."/>
            <person name="Eichinger L."/>
            <person name="Platzer M."/>
            <person name="Noegel A.A."/>
            <person name="Schaap P."/>
            <person name="Gloeckner G."/>
        </authorList>
    </citation>
    <scope>NUCLEOTIDE SEQUENCE [LARGE SCALE GENOMIC DNA]</scope>
    <source>
        <strain evidence="5">ATCC 26659 / Pp 5 / PN500</strain>
    </source>
</reference>
<gene>
    <name evidence="4" type="primary">fray1</name>
    <name evidence="4" type="ORF">PPL_08922</name>
</gene>
<dbReference type="InterPro" id="IPR011009">
    <property type="entry name" value="Kinase-like_dom_sf"/>
</dbReference>
<feature type="compositionally biased region" description="Basic and acidic residues" evidence="2">
    <location>
        <begin position="400"/>
        <end position="409"/>
    </location>
</feature>
<evidence type="ECO:0000313" key="4">
    <source>
        <dbReference type="EMBL" id="EFA78271.1"/>
    </source>
</evidence>
<dbReference type="SUPFAM" id="SSF56112">
    <property type="entry name" value="Protein kinase-like (PK-like)"/>
    <property type="match status" value="1"/>
</dbReference>
<dbReference type="GO" id="GO:1902554">
    <property type="term" value="C:serine/threonine protein kinase complex"/>
    <property type="evidence" value="ECO:0007669"/>
    <property type="project" value="TreeGrafter"/>
</dbReference>
<dbReference type="RefSeq" id="XP_020430396.1">
    <property type="nucleotide sequence ID" value="XM_020579721.1"/>
</dbReference>
<dbReference type="PANTHER" id="PTHR48014">
    <property type="entry name" value="SERINE/THREONINE-PROTEIN KINASE FRAY2"/>
    <property type="match status" value="1"/>
</dbReference>
<dbReference type="Gene3D" id="1.10.510.10">
    <property type="entry name" value="Transferase(Phosphotransferase) domain 1"/>
    <property type="match status" value="1"/>
</dbReference>
<dbReference type="GO" id="GO:0004672">
    <property type="term" value="F:protein kinase activity"/>
    <property type="evidence" value="ECO:0007669"/>
    <property type="project" value="InterPro"/>
</dbReference>
<feature type="compositionally biased region" description="Basic and acidic residues" evidence="2">
    <location>
        <begin position="477"/>
        <end position="494"/>
    </location>
</feature>
<evidence type="ECO:0000259" key="3">
    <source>
        <dbReference type="PROSITE" id="PS50011"/>
    </source>
</evidence>
<dbReference type="PROSITE" id="PS50011">
    <property type="entry name" value="PROTEIN_KINASE_DOM"/>
    <property type="match status" value="1"/>
</dbReference>
<dbReference type="Proteomes" id="UP000001396">
    <property type="component" value="Unassembled WGS sequence"/>
</dbReference>
<dbReference type="GeneID" id="31364398"/>
<dbReference type="AlphaFoldDB" id="D3BK41"/>
<dbReference type="PANTHER" id="PTHR48014:SF28">
    <property type="entry name" value="SERINE_THREONINE-PROTEIN KINASE FRAY1"/>
    <property type="match status" value="1"/>
</dbReference>
<comment type="similarity">
    <text evidence="1">Belongs to the protein kinase superfamily. STE Ser/Thr protein kinase family. STE20 subfamily.</text>
</comment>
<comment type="caution">
    <text evidence="4">The sequence shown here is derived from an EMBL/GenBank/DDBJ whole genome shotgun (WGS) entry which is preliminary data.</text>
</comment>
<feature type="domain" description="Protein kinase" evidence="3">
    <location>
        <begin position="54"/>
        <end position="314"/>
    </location>
</feature>
<name>D3BK41_HETP5</name>
<feature type="compositionally biased region" description="Basic residues" evidence="2">
    <location>
        <begin position="501"/>
        <end position="516"/>
    </location>
</feature>
<dbReference type="InParanoid" id="D3BK41"/>
<dbReference type="GO" id="GO:0006611">
    <property type="term" value="P:protein export from nucleus"/>
    <property type="evidence" value="ECO:0007669"/>
    <property type="project" value="TreeGrafter"/>
</dbReference>
<feature type="compositionally biased region" description="Low complexity" evidence="2">
    <location>
        <begin position="344"/>
        <end position="363"/>
    </location>
</feature>
<accession>D3BK41</accession>
<dbReference type="Gene3D" id="3.30.200.20">
    <property type="entry name" value="Phosphorylase Kinase, domain 1"/>
    <property type="match status" value="1"/>
</dbReference>
<dbReference type="EMBL" id="ADBJ01000038">
    <property type="protein sequence ID" value="EFA78271.1"/>
    <property type="molecule type" value="Genomic_DNA"/>
</dbReference>
<keyword evidence="5" id="KW-1185">Reference proteome</keyword>
<dbReference type="Pfam" id="PF00069">
    <property type="entry name" value="Pkinase"/>
    <property type="match status" value="1"/>
</dbReference>
<protein>
    <recommendedName>
        <fullName evidence="3">Protein kinase domain-containing protein</fullName>
    </recommendedName>
</protein>